<dbReference type="NCBIfam" id="NF003211">
    <property type="entry name" value="PRK04173.1"/>
    <property type="match status" value="1"/>
</dbReference>
<dbReference type="GO" id="GO:0006426">
    <property type="term" value="P:glycyl-tRNA aminoacylation"/>
    <property type="evidence" value="ECO:0007669"/>
    <property type="project" value="InterPro"/>
</dbReference>
<evidence type="ECO:0000259" key="3">
    <source>
        <dbReference type="PROSITE" id="PS50862"/>
    </source>
</evidence>
<reference evidence="5" key="1">
    <citation type="journal article" date="2020" name="Microorganisms">
        <title>Complete Genome of a Member of a New Bacterial Lineage in the Microgenomates Group Reveals an Unusual Nucleotide Composition Disparity Between Two Strands of DNA and Limited Metabolic Potential.</title>
        <authorList>
            <person name="Kadnikov V.V."/>
            <person name="Mardanov A.V."/>
            <person name="Beletsky A.V."/>
            <person name="Karnachuk O.V."/>
            <person name="Ravin N.V."/>
        </authorList>
    </citation>
    <scope>NUCLEOTIDE SEQUENCE [LARGE SCALE GENOMIC DNA]</scope>
</reference>
<evidence type="ECO:0000256" key="1">
    <source>
        <dbReference type="ARBA" id="ARBA00012829"/>
    </source>
</evidence>
<dbReference type="PANTHER" id="PTHR10745:SF8">
    <property type="entry name" value="DNA POLYMERASE SUBUNIT GAMMA-2, MITOCHONDRIAL"/>
    <property type="match status" value="1"/>
</dbReference>
<keyword evidence="2 4" id="KW-0030">Aminoacyl-tRNA synthetase</keyword>
<dbReference type="PANTHER" id="PTHR10745">
    <property type="entry name" value="GLYCYL-TRNA SYNTHETASE/DNA POLYMERASE SUBUNIT GAMMA-2"/>
    <property type="match status" value="1"/>
</dbReference>
<keyword evidence="4" id="KW-0436">Ligase</keyword>
<dbReference type="PROSITE" id="PS50862">
    <property type="entry name" value="AA_TRNA_LIGASE_II"/>
    <property type="match status" value="1"/>
</dbReference>
<gene>
    <name evidence="4" type="ORF">MICH65_0552</name>
</gene>
<dbReference type="Proteomes" id="UP000463983">
    <property type="component" value="Chromosome"/>
</dbReference>
<dbReference type="GO" id="GO:0005524">
    <property type="term" value="F:ATP binding"/>
    <property type="evidence" value="ECO:0007669"/>
    <property type="project" value="InterPro"/>
</dbReference>
<dbReference type="PRINTS" id="PR01043">
    <property type="entry name" value="TRNASYNTHGLY"/>
</dbReference>
<dbReference type="SUPFAM" id="SSF55681">
    <property type="entry name" value="Class II aaRS and biotin synthetases"/>
    <property type="match status" value="1"/>
</dbReference>
<dbReference type="KEGG" id="caqa:MICH65_0552"/>
<dbReference type="GO" id="GO:0004820">
    <property type="term" value="F:glycine-tRNA ligase activity"/>
    <property type="evidence" value="ECO:0007669"/>
    <property type="project" value="UniProtKB-EC"/>
</dbReference>
<dbReference type="Pfam" id="PF03129">
    <property type="entry name" value="HGTP_anticodon"/>
    <property type="match status" value="1"/>
</dbReference>
<dbReference type="InterPro" id="IPR004154">
    <property type="entry name" value="Anticodon-bd"/>
</dbReference>
<dbReference type="EMBL" id="CP047901">
    <property type="protein sequence ID" value="QHO63533.1"/>
    <property type="molecule type" value="Genomic_DNA"/>
</dbReference>
<evidence type="ECO:0000256" key="2">
    <source>
        <dbReference type="ARBA" id="ARBA00023146"/>
    </source>
</evidence>
<dbReference type="GO" id="GO:0005737">
    <property type="term" value="C:cytoplasm"/>
    <property type="evidence" value="ECO:0007669"/>
    <property type="project" value="InterPro"/>
</dbReference>
<dbReference type="InterPro" id="IPR006195">
    <property type="entry name" value="aa-tRNA-synth_II"/>
</dbReference>
<dbReference type="NCBIfam" id="TIGR00389">
    <property type="entry name" value="glyS_dimeric"/>
    <property type="match status" value="1"/>
</dbReference>
<dbReference type="InterPro" id="IPR002315">
    <property type="entry name" value="tRNA-synt_gly"/>
</dbReference>
<name>A0A857N878_9BACT</name>
<dbReference type="InterPro" id="IPR036621">
    <property type="entry name" value="Anticodon-bd_dom_sf"/>
</dbReference>
<dbReference type="Gene3D" id="3.40.50.800">
    <property type="entry name" value="Anticodon-binding domain"/>
    <property type="match status" value="1"/>
</dbReference>
<dbReference type="EC" id="6.1.1.14" evidence="1"/>
<dbReference type="AlphaFoldDB" id="A0A857N878"/>
<protein>
    <recommendedName>
        <fullName evidence="1">glycine--tRNA ligase</fullName>
        <ecNumber evidence="1">6.1.1.14</ecNumber>
    </recommendedName>
</protein>
<dbReference type="SUPFAM" id="SSF52954">
    <property type="entry name" value="Class II aaRS ABD-related"/>
    <property type="match status" value="1"/>
</dbReference>
<dbReference type="RefSeq" id="WP_161931911.1">
    <property type="nucleotide sequence ID" value="NZ_CP047901.1"/>
</dbReference>
<accession>A0A857N878</accession>
<organism evidence="4 5">
    <name type="scientific">Candidatus Chazhemtobacterium aquaticus</name>
    <dbReference type="NCBI Taxonomy" id="2715735"/>
    <lineage>
        <taxon>Bacteria</taxon>
        <taxon>Candidatus Chazhemtobacteraceae</taxon>
        <taxon>Candidatus Chazhemtobacterium</taxon>
    </lineage>
</organism>
<proteinExistence type="predicted"/>
<keyword evidence="5" id="KW-1185">Reference proteome</keyword>
<evidence type="ECO:0000313" key="5">
    <source>
        <dbReference type="Proteomes" id="UP000463983"/>
    </source>
</evidence>
<feature type="domain" description="Aminoacyl-transfer RNA synthetases class-II family profile" evidence="3">
    <location>
        <begin position="8"/>
        <end position="357"/>
    </location>
</feature>
<sequence length="457" mass="53398">MADDKLLEKVVALSKRRGFIFPGSDLYGGLANTYDLGPRGVELNRNLINLWWKEFVHKRPEVYGLDTAILMSPKVWEASGHTASFSDSLIDCKNCHYRTRADHLIEDKYPDTKVEGKSLEELEAIIQDKHILCPKCGQFDWTSPRLFNQLFETQVGIITGEKNTAYLRGETAQGMFVDFKQVIDSIHPRLPFGLAQAGKVFRNEITMGKFTFRVLEFDLAEFEYFVEEKDWEQWFEFWKEEVTRFAHMLGVTDDKLRWRPHTSDELSHYSKRTEDLEYKYPFGYKEWFAVAYRTNFDLKNHSEKSGVDLSYTDPKTNRKFIPHVIEPTFGITRSLTTILINSYYEDKQKNRVMLKLPYKLAPYQAAVFPLLSNKEDLVNKARQVQTLLYDRFVVDWDDRGNIGKRYYSQDEIGTPFCITVDFDTLEKETVTVRDRDTALQETVSIGKLAKYLDEKLN</sequence>
<dbReference type="InterPro" id="IPR027031">
    <property type="entry name" value="Gly-tRNA_synthase/POLG2"/>
</dbReference>
<dbReference type="InterPro" id="IPR045864">
    <property type="entry name" value="aa-tRNA-synth_II/BPL/LPL"/>
</dbReference>
<dbReference type="Gene3D" id="3.30.930.10">
    <property type="entry name" value="Bira Bifunctional Protein, Domain 2"/>
    <property type="match status" value="1"/>
</dbReference>
<evidence type="ECO:0000313" key="4">
    <source>
        <dbReference type="EMBL" id="QHO63533.1"/>
    </source>
</evidence>